<keyword evidence="3" id="KW-0574">Periplasm</keyword>
<evidence type="ECO:0000313" key="8">
    <source>
        <dbReference type="EMBL" id="OYR20127.1"/>
    </source>
</evidence>
<evidence type="ECO:0000256" key="4">
    <source>
        <dbReference type="SAM" id="Coils"/>
    </source>
</evidence>
<dbReference type="FunFam" id="2.40.420.20:FF:000001">
    <property type="entry name" value="Efflux RND transporter periplasmic adaptor subunit"/>
    <property type="match status" value="1"/>
</dbReference>
<comment type="subcellular location">
    <subcellularLocation>
        <location evidence="1">Periplasm</location>
    </subcellularLocation>
</comment>
<dbReference type="InterPro" id="IPR058625">
    <property type="entry name" value="MdtA-like_BSH"/>
</dbReference>
<dbReference type="GO" id="GO:0042597">
    <property type="term" value="C:periplasmic space"/>
    <property type="evidence" value="ECO:0007669"/>
    <property type="project" value="UniProtKB-SubCell"/>
</dbReference>
<evidence type="ECO:0000259" key="7">
    <source>
        <dbReference type="Pfam" id="PF25967"/>
    </source>
</evidence>
<keyword evidence="4" id="KW-0175">Coiled coil</keyword>
<dbReference type="Gene3D" id="1.10.287.470">
    <property type="entry name" value="Helix hairpin bin"/>
    <property type="match status" value="1"/>
</dbReference>
<comment type="caution">
    <text evidence="8">The sequence shown here is derived from an EMBL/GenBank/DDBJ whole genome shotgun (WGS) entry which is preliminary data.</text>
</comment>
<dbReference type="AlphaFoldDB" id="A0A256FZ57"/>
<dbReference type="InterPro" id="IPR058627">
    <property type="entry name" value="MdtA-like_C"/>
</dbReference>
<dbReference type="GO" id="GO:0022857">
    <property type="term" value="F:transmembrane transporter activity"/>
    <property type="evidence" value="ECO:0007669"/>
    <property type="project" value="InterPro"/>
</dbReference>
<evidence type="ECO:0000256" key="3">
    <source>
        <dbReference type="ARBA" id="ARBA00022764"/>
    </source>
</evidence>
<dbReference type="Gene3D" id="2.40.30.170">
    <property type="match status" value="1"/>
</dbReference>
<dbReference type="GO" id="GO:0005886">
    <property type="term" value="C:plasma membrane"/>
    <property type="evidence" value="ECO:0007669"/>
    <property type="project" value="TreeGrafter"/>
</dbReference>
<dbReference type="Pfam" id="PF25944">
    <property type="entry name" value="Beta-barrel_RND"/>
    <property type="match status" value="1"/>
</dbReference>
<sequence>MTMNRSIRLFAAGAAFFIFAGQTAFAQAPGGAMPPPPPVTVTEIQAQNVAVPYEYAARVSAFRDVQVRARVGGILLHRNFVEGTEVKAGDLLFEIDPAPYEAELARAQAQVAQAEATYQQSIRDAERAEQLVQQKVQSTAVRDTALATRDLNKAVVAAAKAQLRTAELNLSYTKVTAPISGITSLEQVSEGSLIGSDATSSLLTSITQINPVYVNFSFTDTEAAEIRKLRAARGATGQDADRLRIKIFFGDGEAYDQEGIIDFTSSSLDTETGTIGARAVVDNPDQRLIPGQFVRASILGVTIDDAILVPKAALMQGAQGQFVYVVNKENIAEVRPIKIARELTDAWLVSDGLQAGDRIITEGVIKAAPGKAVQPVEAKAANAAETEQAADKQ</sequence>
<dbReference type="Pfam" id="PF25967">
    <property type="entry name" value="RND-MFP_C"/>
    <property type="match status" value="1"/>
</dbReference>
<dbReference type="InterPro" id="IPR006143">
    <property type="entry name" value="RND_pump_MFP"/>
</dbReference>
<dbReference type="EMBL" id="NNRJ01000015">
    <property type="protein sequence ID" value="OYR20127.1"/>
    <property type="molecule type" value="Genomic_DNA"/>
</dbReference>
<dbReference type="PANTHER" id="PTHR30158">
    <property type="entry name" value="ACRA/E-RELATED COMPONENT OF DRUG EFFLUX TRANSPORTER"/>
    <property type="match status" value="1"/>
</dbReference>
<comment type="similarity">
    <text evidence="2">Belongs to the membrane fusion protein (MFP) (TC 8.A.1) family.</text>
</comment>
<evidence type="ECO:0000259" key="5">
    <source>
        <dbReference type="Pfam" id="PF25917"/>
    </source>
</evidence>
<dbReference type="Gene3D" id="2.40.420.20">
    <property type="match status" value="1"/>
</dbReference>
<evidence type="ECO:0000256" key="2">
    <source>
        <dbReference type="ARBA" id="ARBA00009477"/>
    </source>
</evidence>
<feature type="domain" description="Multidrug resistance protein MdtA-like barrel-sandwich hybrid" evidence="5">
    <location>
        <begin position="63"/>
        <end position="204"/>
    </location>
</feature>
<dbReference type="RefSeq" id="WP_094506337.1">
    <property type="nucleotide sequence ID" value="NZ_JBHEEK010000001.1"/>
</dbReference>
<dbReference type="SUPFAM" id="SSF111369">
    <property type="entry name" value="HlyD-like secretion proteins"/>
    <property type="match status" value="1"/>
</dbReference>
<protein>
    <submittedName>
        <fullName evidence="8">Efflux pump periplasmic linker BepD</fullName>
    </submittedName>
</protein>
<organism evidence="8 9">
    <name type="scientific">Brucella thiophenivorans</name>
    <dbReference type="NCBI Taxonomy" id="571255"/>
    <lineage>
        <taxon>Bacteria</taxon>
        <taxon>Pseudomonadati</taxon>
        <taxon>Pseudomonadota</taxon>
        <taxon>Alphaproteobacteria</taxon>
        <taxon>Hyphomicrobiales</taxon>
        <taxon>Brucellaceae</taxon>
        <taxon>Brucella/Ochrobactrum group</taxon>
        <taxon>Brucella</taxon>
    </lineage>
</organism>
<dbReference type="Proteomes" id="UP000215590">
    <property type="component" value="Unassembled WGS sequence"/>
</dbReference>
<dbReference type="OrthoDB" id="9800613at2"/>
<evidence type="ECO:0000256" key="1">
    <source>
        <dbReference type="ARBA" id="ARBA00004418"/>
    </source>
</evidence>
<name>A0A256FZ57_9HYPH</name>
<dbReference type="InterPro" id="IPR058626">
    <property type="entry name" value="MdtA-like_b-barrel"/>
</dbReference>
<accession>A0A256FZ57</accession>
<feature type="coiled-coil region" evidence="4">
    <location>
        <begin position="104"/>
        <end position="131"/>
    </location>
</feature>
<dbReference type="NCBIfam" id="TIGR01730">
    <property type="entry name" value="RND_mfp"/>
    <property type="match status" value="1"/>
</dbReference>
<reference evidence="8 9" key="1">
    <citation type="submission" date="2017-07" db="EMBL/GenBank/DDBJ databases">
        <title>Phylogenetic study on the rhizospheric bacterium Ochrobactrum sp. A44.</title>
        <authorList>
            <person name="Krzyzanowska D.M."/>
            <person name="Ossowicki A."/>
            <person name="Rajewska M."/>
            <person name="Maciag T."/>
            <person name="Kaczynski Z."/>
            <person name="Czerwicka M."/>
            <person name="Jafra S."/>
        </authorList>
    </citation>
    <scope>NUCLEOTIDE SEQUENCE [LARGE SCALE GENOMIC DNA]</scope>
    <source>
        <strain evidence="8 9">DSM 7216</strain>
    </source>
</reference>
<dbReference type="Pfam" id="PF25917">
    <property type="entry name" value="BSH_RND"/>
    <property type="match status" value="1"/>
</dbReference>
<keyword evidence="9" id="KW-1185">Reference proteome</keyword>
<gene>
    <name evidence="8" type="primary">bepD</name>
    <name evidence="8" type="ORF">CEV31_1553</name>
</gene>
<evidence type="ECO:0000259" key="6">
    <source>
        <dbReference type="Pfam" id="PF25944"/>
    </source>
</evidence>
<feature type="domain" description="Multidrug resistance protein MdtA-like C-terminal permuted SH3" evidence="7">
    <location>
        <begin position="305"/>
        <end position="364"/>
    </location>
</feature>
<feature type="domain" description="Multidrug resistance protein MdtA-like beta-barrel" evidence="6">
    <location>
        <begin position="211"/>
        <end position="298"/>
    </location>
</feature>
<proteinExistence type="inferred from homology"/>
<evidence type="ECO:0000313" key="9">
    <source>
        <dbReference type="Proteomes" id="UP000215590"/>
    </source>
</evidence>
<dbReference type="Gene3D" id="2.40.50.100">
    <property type="match status" value="1"/>
</dbReference>
<dbReference type="GO" id="GO:0046677">
    <property type="term" value="P:response to antibiotic"/>
    <property type="evidence" value="ECO:0007669"/>
    <property type="project" value="TreeGrafter"/>
</dbReference>